<dbReference type="GO" id="GO:0071555">
    <property type="term" value="P:cell wall organization"/>
    <property type="evidence" value="ECO:0007669"/>
    <property type="project" value="InterPro"/>
</dbReference>
<evidence type="ECO:0000259" key="2">
    <source>
        <dbReference type="Pfam" id="PF00345"/>
    </source>
</evidence>
<dbReference type="InterPro" id="IPR013783">
    <property type="entry name" value="Ig-like_fold"/>
</dbReference>
<comment type="caution">
    <text evidence="3">The sequence shown here is derived from an EMBL/GenBank/DDBJ whole genome shotgun (WGS) entry which is preliminary data.</text>
</comment>
<dbReference type="AlphaFoldDB" id="K2M8L3"/>
<gene>
    <name evidence="3" type="ORF">NA2_18740</name>
</gene>
<evidence type="ECO:0000256" key="1">
    <source>
        <dbReference type="SAM" id="SignalP"/>
    </source>
</evidence>
<keyword evidence="4" id="KW-1185">Reference proteome</keyword>
<reference evidence="3 4" key="1">
    <citation type="journal article" date="2012" name="J. Bacteriol.">
        <title>Genome Sequence of Nitratireductor pacificus Type Strain pht-3B.</title>
        <authorList>
            <person name="Lai Q."/>
            <person name="Li G."/>
            <person name="Shao Z."/>
        </authorList>
    </citation>
    <scope>NUCLEOTIDE SEQUENCE [LARGE SCALE GENOMIC DNA]</scope>
    <source>
        <strain evidence="4">pht-3B</strain>
    </source>
</reference>
<dbReference type="GO" id="GO:0030288">
    <property type="term" value="C:outer membrane-bounded periplasmic space"/>
    <property type="evidence" value="ECO:0007669"/>
    <property type="project" value="InterPro"/>
</dbReference>
<dbReference type="eggNOG" id="COG3121">
    <property type="taxonomic scope" value="Bacteria"/>
</dbReference>
<dbReference type="InterPro" id="IPR008962">
    <property type="entry name" value="PapD-like_sf"/>
</dbReference>
<proteinExistence type="predicted"/>
<dbReference type="SUPFAM" id="SSF49354">
    <property type="entry name" value="PapD-like"/>
    <property type="match status" value="1"/>
</dbReference>
<sequence>MRLLSVGLGILLSALWMHAGAAATLRVAPTTLELIAPDSAAVLRLRNDAKRPINVQIRVFRWMQSNGADRFEATDMVVASPPATQLAPGMDYTVRVVRTARRPVTGEESYRVVVDELPDPGRRRAGTVSLVVRHVIPVFFRAADAPGPRVSWNLARSGGRLVLVARNTGSSRLRISDVLLRAGGGVVRRESGLLGYVLGGATMQWPLGAAAGLGGGPVTMTVQTHLGPIEATLPIRGR</sequence>
<name>K2M8L3_9HYPH</name>
<dbReference type="RefSeq" id="WP_008598774.1">
    <property type="nucleotide sequence ID" value="NZ_AMRM01000026.1"/>
</dbReference>
<dbReference type="EMBL" id="AMRM01000026">
    <property type="protein sequence ID" value="EKF17325.1"/>
    <property type="molecule type" value="Genomic_DNA"/>
</dbReference>
<accession>K2M8L3</accession>
<dbReference type="PANTHER" id="PTHR30251:SF4">
    <property type="entry name" value="SLR1668 PROTEIN"/>
    <property type="match status" value="1"/>
</dbReference>
<feature type="domain" description="Pili assembly chaperone N-terminal" evidence="2">
    <location>
        <begin position="25"/>
        <end position="141"/>
    </location>
</feature>
<dbReference type="PATRIC" id="fig|391937.3.peg.3851"/>
<dbReference type="OrthoDB" id="511700at2"/>
<dbReference type="PANTHER" id="PTHR30251">
    <property type="entry name" value="PILUS ASSEMBLY CHAPERONE"/>
    <property type="match status" value="1"/>
</dbReference>
<dbReference type="STRING" id="391937.NA2_18740"/>
<feature type="chain" id="PRO_5003861030" evidence="1">
    <location>
        <begin position="20"/>
        <end position="238"/>
    </location>
</feature>
<evidence type="ECO:0000313" key="3">
    <source>
        <dbReference type="EMBL" id="EKF17325.1"/>
    </source>
</evidence>
<organism evidence="3 4">
    <name type="scientific">Nitratireductor pacificus pht-3B</name>
    <dbReference type="NCBI Taxonomy" id="391937"/>
    <lineage>
        <taxon>Bacteria</taxon>
        <taxon>Pseudomonadati</taxon>
        <taxon>Pseudomonadota</taxon>
        <taxon>Alphaproteobacteria</taxon>
        <taxon>Hyphomicrobiales</taxon>
        <taxon>Phyllobacteriaceae</taxon>
        <taxon>Nitratireductor</taxon>
    </lineage>
</organism>
<dbReference type="Pfam" id="PF00345">
    <property type="entry name" value="PapD_N"/>
    <property type="match status" value="1"/>
</dbReference>
<protein>
    <submittedName>
        <fullName evidence="3">Pili assembly chaperone</fullName>
    </submittedName>
</protein>
<keyword evidence="1" id="KW-0732">Signal</keyword>
<feature type="signal peptide" evidence="1">
    <location>
        <begin position="1"/>
        <end position="19"/>
    </location>
</feature>
<dbReference type="Gene3D" id="2.60.40.10">
    <property type="entry name" value="Immunoglobulins"/>
    <property type="match status" value="1"/>
</dbReference>
<dbReference type="InterPro" id="IPR016147">
    <property type="entry name" value="Pili_assmbl_chaperone_N"/>
</dbReference>
<dbReference type="Proteomes" id="UP000006786">
    <property type="component" value="Unassembled WGS sequence"/>
</dbReference>
<dbReference type="InterPro" id="IPR050643">
    <property type="entry name" value="Periplasmic_pilus_chap"/>
</dbReference>
<evidence type="ECO:0000313" key="4">
    <source>
        <dbReference type="Proteomes" id="UP000006786"/>
    </source>
</evidence>